<dbReference type="PROSITE" id="PS51375">
    <property type="entry name" value="PPR"/>
    <property type="match status" value="2"/>
</dbReference>
<evidence type="ECO:0000313" key="8">
    <source>
        <dbReference type="Proteomes" id="UP000612746"/>
    </source>
</evidence>
<evidence type="ECO:0000256" key="2">
    <source>
        <dbReference type="ARBA" id="ARBA00022737"/>
    </source>
</evidence>
<evidence type="ECO:0000313" key="7">
    <source>
        <dbReference type="EMBL" id="KAG2174592.1"/>
    </source>
</evidence>
<dbReference type="InterPro" id="IPR033443">
    <property type="entry name" value="PROP1-like_PPR_dom"/>
</dbReference>
<evidence type="ECO:0000256" key="5">
    <source>
        <dbReference type="PROSITE-ProRule" id="PRU00708"/>
    </source>
</evidence>
<comment type="function">
    <text evidence="3">Regulates mitochondrial small subunit maturation by controlling 15S rRNA 5'-end processing. Localizes to the 5' precursor of the 15S rRNA in a position that is subsequently occupied by mS47 in the mature yeast mtSSU. Uses structure and sequence-specific RNA recognition, binding to a single-stranded region of the precursor and specifically recognizing bases -6 to -1. The exchange of Ccm1 for mS47 is coupled to the irreversible removal of precursor rRNA that is accompanied by conformational changes of the mitoribosomal proteins uS5m and mS26. These conformational changes signal completion of 5'-end rRNA processing through protection of the mature 5'-end of the 15S rRNA and stabilization of mS47. The removal of the 5' precursor together with the dissociation of Ccm1 may be catalyzed by the 5'-3' exoribonuclease Pet127. Involved in the specific removal of group I introns in mitochondrial encoded transcripts.</text>
</comment>
<dbReference type="NCBIfam" id="TIGR00756">
    <property type="entry name" value="PPR"/>
    <property type="match status" value="2"/>
</dbReference>
<keyword evidence="2" id="KW-0677">Repeat</keyword>
<reference evidence="7" key="1">
    <citation type="submission" date="2020-12" db="EMBL/GenBank/DDBJ databases">
        <title>Metabolic potential, ecology and presence of endohyphal bacteria is reflected in genomic diversity of Mucoromycotina.</title>
        <authorList>
            <person name="Muszewska A."/>
            <person name="Okrasinska A."/>
            <person name="Steczkiewicz K."/>
            <person name="Drgas O."/>
            <person name="Orlowska M."/>
            <person name="Perlinska-Lenart U."/>
            <person name="Aleksandrzak-Piekarczyk T."/>
            <person name="Szatraj K."/>
            <person name="Zielenkiewicz U."/>
            <person name="Pilsyk S."/>
            <person name="Malc E."/>
            <person name="Mieczkowski P."/>
            <person name="Kruszewska J.S."/>
            <person name="Biernat P."/>
            <person name="Pawlowska J."/>
        </authorList>
    </citation>
    <scope>NUCLEOTIDE SEQUENCE</scope>
    <source>
        <strain evidence="7">WA0000051536</strain>
    </source>
</reference>
<dbReference type="PANTHER" id="PTHR47447:SF17">
    <property type="entry name" value="OS12G0638900 PROTEIN"/>
    <property type="match status" value="1"/>
</dbReference>
<feature type="repeat" description="PPR" evidence="5">
    <location>
        <begin position="232"/>
        <end position="266"/>
    </location>
</feature>
<keyword evidence="8" id="KW-1185">Reference proteome</keyword>
<protein>
    <recommendedName>
        <fullName evidence="6">PROP1-like PPR domain-containing protein</fullName>
    </recommendedName>
</protein>
<dbReference type="Gene3D" id="1.25.40.10">
    <property type="entry name" value="Tetratricopeptide repeat domain"/>
    <property type="match status" value="1"/>
</dbReference>
<dbReference type="Proteomes" id="UP000612746">
    <property type="component" value="Unassembled WGS sequence"/>
</dbReference>
<proteinExistence type="inferred from homology"/>
<dbReference type="Pfam" id="PF17177">
    <property type="entry name" value="PPR_long"/>
    <property type="match status" value="1"/>
</dbReference>
<dbReference type="InterPro" id="IPR011990">
    <property type="entry name" value="TPR-like_helical_dom_sf"/>
</dbReference>
<evidence type="ECO:0000259" key="6">
    <source>
        <dbReference type="Pfam" id="PF17177"/>
    </source>
</evidence>
<dbReference type="OrthoDB" id="185373at2759"/>
<dbReference type="InterPro" id="IPR002885">
    <property type="entry name" value="PPR_rpt"/>
</dbReference>
<evidence type="ECO:0000256" key="3">
    <source>
        <dbReference type="ARBA" id="ARBA00044493"/>
    </source>
</evidence>
<name>A0A8H7UAP3_9FUNG</name>
<accession>A0A8H7UAP3</accession>
<evidence type="ECO:0000256" key="1">
    <source>
        <dbReference type="ARBA" id="ARBA00006192"/>
    </source>
</evidence>
<dbReference type="EMBL" id="JAEPRA010000016">
    <property type="protein sequence ID" value="KAG2174592.1"/>
    <property type="molecule type" value="Genomic_DNA"/>
</dbReference>
<comment type="caution">
    <text evidence="7">The sequence shown here is derived from an EMBL/GenBank/DDBJ whole genome shotgun (WGS) entry which is preliminary data.</text>
</comment>
<evidence type="ECO:0000256" key="4">
    <source>
        <dbReference type="ARBA" id="ARBA00044511"/>
    </source>
</evidence>
<sequence>MKARSWAFFAFRSCTSTNVPSIPPSLAMMNRCRWSTPLLDQVLATQKQPSFSKLAYSTASVSKKMDTDLMKKHDNELATLSKSTLVLFLAKRGSVQEAHDQILRIFEDGSMPTNAVISHYFSACFSANDIDRAREVYNFLIPRLHTLRRPISNRFERTIINVCSMMIHLIDKNTEPMDMNQIWAIYEDMKSLNISLNTALYNTLLRILLERQEHSQVHTVYGEMLEKGHTPTLHTYSMLMLSMAKQGDMDGFTKLLDIMQSRDMYPDFIGWCVIMNAVGRHGNSGGVDQIYEYLRSTEIPITSWMINEKLHSLLCRKINANMNHRKRLQRLENLWEAEFGAPLMATDPNTFTAIQPDTVSYTIMMKAMLYDAPARALQDIPKMLDIMDARGLLPGYQALIHYVSACINERNTAHAKDAIVRFQEKYNMTPDEKMWRRIIGAMASENNISGLVWALDALTGSNYVTRKATIDFAIPRKRPARYRYELKEDGLKQLLPPTTFLNNVFGPKTLALVFNALLQSDTPAHTLNQPTAELVINAWNALHSVGVYIPKKIEQTIVTPGLLAKGLLIHDIGEKLSRYQ</sequence>
<comment type="subunit">
    <text evidence="4">Binds to mitochondrial small subunit 15S rRNA.</text>
</comment>
<gene>
    <name evidence="7" type="ORF">INT44_006855</name>
</gene>
<dbReference type="AlphaFoldDB" id="A0A8H7UAP3"/>
<feature type="repeat" description="PPR" evidence="5">
    <location>
        <begin position="197"/>
        <end position="231"/>
    </location>
</feature>
<dbReference type="PANTHER" id="PTHR47447">
    <property type="entry name" value="OS03G0856100 PROTEIN"/>
    <property type="match status" value="1"/>
</dbReference>
<feature type="domain" description="PROP1-like PPR" evidence="6">
    <location>
        <begin position="116"/>
        <end position="297"/>
    </location>
</feature>
<comment type="similarity">
    <text evidence="1">Belongs to the CCM1 family.</text>
</comment>
<organism evidence="7 8">
    <name type="scientific">Umbelopsis vinacea</name>
    <dbReference type="NCBI Taxonomy" id="44442"/>
    <lineage>
        <taxon>Eukaryota</taxon>
        <taxon>Fungi</taxon>
        <taxon>Fungi incertae sedis</taxon>
        <taxon>Mucoromycota</taxon>
        <taxon>Mucoromycotina</taxon>
        <taxon>Umbelopsidomycetes</taxon>
        <taxon>Umbelopsidales</taxon>
        <taxon>Umbelopsidaceae</taxon>
        <taxon>Umbelopsis</taxon>
    </lineage>
</organism>